<dbReference type="InterPro" id="IPR010288">
    <property type="entry name" value="EcsB_ABC"/>
</dbReference>
<feature type="transmembrane region" description="Helical" evidence="1">
    <location>
        <begin position="125"/>
        <end position="147"/>
    </location>
</feature>
<feature type="transmembrane region" description="Helical" evidence="1">
    <location>
        <begin position="192"/>
        <end position="212"/>
    </location>
</feature>
<sequence>MSSKTSMTTMTPAASAASMVSMTVRRLFLRRWRDRLREKLGVLKFTFDLTILLYLGIPGLLLGGRAYYGLWREELPAWLAGLPYPMIPVLLLLVLYSSGGISFYIEAADVLFLRQRPHWIKRLMLSGLVASAVVQAVVLALAIAVLSPLLVRVYGMSWAMIGGVYVVAWAAKIVQMLIQQLLGVLTAGWRLLVLRSLAYSALVAGFGAWAAWAATSAEAGRPAGLAIGIALPVLALLAGALGWYRFRLRGRFDAEVREEERQRTRLTALLLAPAVERPKPPRPGGSKPWLFRRLRRLTRSRQPEARIAEALVKAFFRGSEWKLYAQMTLAGLAAIVLPPYPAVNLIVYAALLVLLVYWLNGHRKSFFERELMSILPLEESLEYRSGAPAMQLLLLPAVIVWTAALGAKLYPPGLGLLAGAILGVLLARWLGSFSRGMGLSSRRWKS</sequence>
<feature type="transmembrane region" description="Helical" evidence="1">
    <location>
        <begin position="343"/>
        <end position="360"/>
    </location>
</feature>
<name>A0ABY1LVK6_9BACL</name>
<reference evidence="2 3" key="1">
    <citation type="submission" date="2017-04" db="EMBL/GenBank/DDBJ databases">
        <authorList>
            <person name="Varghese N."/>
            <person name="Submissions S."/>
        </authorList>
    </citation>
    <scope>NUCLEOTIDE SEQUENCE [LARGE SCALE GENOMIC DNA]</scope>
    <source>
        <strain evidence="2 3">J12</strain>
    </source>
</reference>
<organism evidence="2 3">
    <name type="scientific">Paenibacillus barengoltzii J12</name>
    <dbReference type="NCBI Taxonomy" id="935846"/>
    <lineage>
        <taxon>Bacteria</taxon>
        <taxon>Bacillati</taxon>
        <taxon>Bacillota</taxon>
        <taxon>Bacilli</taxon>
        <taxon>Bacillales</taxon>
        <taxon>Paenibacillaceae</taxon>
        <taxon>Paenibacillus</taxon>
    </lineage>
</organism>
<dbReference type="Proteomes" id="UP000192939">
    <property type="component" value="Unassembled WGS sequence"/>
</dbReference>
<feature type="transmembrane region" description="Helical" evidence="1">
    <location>
        <begin position="224"/>
        <end position="244"/>
    </location>
</feature>
<keyword evidence="1" id="KW-0812">Transmembrane</keyword>
<dbReference type="RefSeq" id="WP_176221909.1">
    <property type="nucleotide sequence ID" value="NZ_FXAE01000010.1"/>
</dbReference>
<comment type="caution">
    <text evidence="2">The sequence shown here is derived from an EMBL/GenBank/DDBJ whole genome shotgun (WGS) entry which is preliminary data.</text>
</comment>
<evidence type="ECO:0000256" key="1">
    <source>
        <dbReference type="SAM" id="Phobius"/>
    </source>
</evidence>
<feature type="transmembrane region" description="Helical" evidence="1">
    <location>
        <begin position="409"/>
        <end position="430"/>
    </location>
</feature>
<keyword evidence="3" id="KW-1185">Reference proteome</keyword>
<dbReference type="Pfam" id="PF05975">
    <property type="entry name" value="EcsB"/>
    <property type="match status" value="1"/>
</dbReference>
<evidence type="ECO:0000313" key="2">
    <source>
        <dbReference type="EMBL" id="SMF13294.1"/>
    </source>
</evidence>
<proteinExistence type="predicted"/>
<feature type="transmembrane region" description="Helical" evidence="1">
    <location>
        <begin position="82"/>
        <end position="105"/>
    </location>
</feature>
<feature type="transmembrane region" description="Helical" evidence="1">
    <location>
        <begin position="153"/>
        <end position="171"/>
    </location>
</feature>
<feature type="transmembrane region" description="Helical" evidence="1">
    <location>
        <begin position="41"/>
        <end position="62"/>
    </location>
</feature>
<accession>A0ABY1LVK6</accession>
<protein>
    <submittedName>
        <fullName evidence="2">ABC transporter protein EcsB</fullName>
    </submittedName>
</protein>
<keyword evidence="1" id="KW-0472">Membrane</keyword>
<gene>
    <name evidence="2" type="ORF">SAMN02744124_01483</name>
</gene>
<keyword evidence="1" id="KW-1133">Transmembrane helix</keyword>
<dbReference type="EMBL" id="FXAE01000010">
    <property type="protein sequence ID" value="SMF13294.1"/>
    <property type="molecule type" value="Genomic_DNA"/>
</dbReference>
<evidence type="ECO:0000313" key="3">
    <source>
        <dbReference type="Proteomes" id="UP000192939"/>
    </source>
</evidence>